<dbReference type="OrthoDB" id="9781621at2"/>
<dbReference type="EC" id="1.6.5.9" evidence="2"/>
<dbReference type="Pfam" id="PF22366">
    <property type="entry name" value="NDH2_C"/>
    <property type="match status" value="1"/>
</dbReference>
<keyword evidence="5" id="KW-0809">Transit peptide</keyword>
<evidence type="ECO:0000256" key="2">
    <source>
        <dbReference type="ARBA" id="ARBA00012637"/>
    </source>
</evidence>
<dbReference type="GO" id="GO:0050136">
    <property type="term" value="F:NADH dehydrogenase (quinone) (non-electrogenic) activity"/>
    <property type="evidence" value="ECO:0007669"/>
    <property type="project" value="UniProtKB-EC"/>
</dbReference>
<dbReference type="RefSeq" id="WP_135578322.1">
    <property type="nucleotide sequence ID" value="NZ_RQGA01000007.1"/>
</dbReference>
<dbReference type="InterPro" id="IPR045024">
    <property type="entry name" value="NDH-2"/>
</dbReference>
<comment type="caution">
    <text evidence="11">The sequence shown here is derived from an EMBL/GenBank/DDBJ whole genome shotgun (WGS) entry which is preliminary data.</text>
</comment>
<dbReference type="Gene3D" id="3.50.50.100">
    <property type="match status" value="1"/>
</dbReference>
<evidence type="ECO:0000256" key="4">
    <source>
        <dbReference type="ARBA" id="ARBA00022827"/>
    </source>
</evidence>
<evidence type="ECO:0000313" key="11">
    <source>
        <dbReference type="EMBL" id="TGL41570.1"/>
    </source>
</evidence>
<keyword evidence="12" id="KW-1185">Reference proteome</keyword>
<keyword evidence="3" id="KW-0285">Flavoprotein</keyword>
<evidence type="ECO:0000256" key="6">
    <source>
        <dbReference type="ARBA" id="ARBA00023002"/>
    </source>
</evidence>
<comment type="similarity">
    <text evidence="1">Belongs to the NADH dehydrogenase family.</text>
</comment>
<evidence type="ECO:0000256" key="7">
    <source>
        <dbReference type="ARBA" id="ARBA00023027"/>
    </source>
</evidence>
<evidence type="ECO:0000259" key="10">
    <source>
        <dbReference type="Pfam" id="PF22366"/>
    </source>
</evidence>
<dbReference type="Pfam" id="PF07992">
    <property type="entry name" value="Pyr_redox_2"/>
    <property type="match status" value="1"/>
</dbReference>
<dbReference type="InterPro" id="IPR054585">
    <property type="entry name" value="NDH2-like_C"/>
</dbReference>
<evidence type="ECO:0000256" key="8">
    <source>
        <dbReference type="ARBA" id="ARBA00047599"/>
    </source>
</evidence>
<dbReference type="EMBL" id="RQGA01000007">
    <property type="protein sequence ID" value="TGL41570.1"/>
    <property type="molecule type" value="Genomic_DNA"/>
</dbReference>
<accession>A0A4R9JJD0</accession>
<feature type="domain" description="FAD/NAD(P)-binding" evidence="9">
    <location>
        <begin position="7"/>
        <end position="324"/>
    </location>
</feature>
<dbReference type="InterPro" id="IPR023753">
    <property type="entry name" value="FAD/NAD-binding_dom"/>
</dbReference>
<dbReference type="AlphaFoldDB" id="A0A4R9JJD0"/>
<dbReference type="PRINTS" id="PR00368">
    <property type="entry name" value="FADPNR"/>
</dbReference>
<proteinExistence type="inferred from homology"/>
<dbReference type="PRINTS" id="PR00411">
    <property type="entry name" value="PNDRDTASEI"/>
</dbReference>
<organism evidence="11 12">
    <name type="scientific">Leptospira perdikensis</name>
    <dbReference type="NCBI Taxonomy" id="2484948"/>
    <lineage>
        <taxon>Bacteria</taxon>
        <taxon>Pseudomonadati</taxon>
        <taxon>Spirochaetota</taxon>
        <taxon>Spirochaetia</taxon>
        <taxon>Leptospirales</taxon>
        <taxon>Leptospiraceae</taxon>
        <taxon>Leptospira</taxon>
    </lineage>
</organism>
<feature type="domain" description="External alternative NADH-ubiquinone oxidoreductase-like C-terminal" evidence="10">
    <location>
        <begin position="348"/>
        <end position="406"/>
    </location>
</feature>
<keyword evidence="7" id="KW-0520">NAD</keyword>
<gene>
    <name evidence="11" type="ORF">EHQ49_08380</name>
</gene>
<evidence type="ECO:0000256" key="5">
    <source>
        <dbReference type="ARBA" id="ARBA00022946"/>
    </source>
</evidence>
<name>A0A4R9JJD0_9LEPT</name>
<sequence>MSQIKKKILIVGAGFGGLQVIKTLANHKTFDITVVDKKNHHLFQPLLYQVATAVLSPADIAIPSRSITTKYKNVKILLGDVTEIDFKNRQVKFQNNAETYDYLVIATGARTSYFGNHSWKEKTLGLKNLKDALAIRRRILLSFEQAELIGNYEKAKSFMHYVIIGGGPTGVELAGSIAELSHNIIRKDFRNIDSGMTKVTLIEAGPRLLTAFSEKSSSFTKEKLESRGVEVLTNSPVIDITDTGVILKDRTIESKTVIWAAGVEGSELAKNISVNKDKANRIIVDEYCRTTEFPEVFVIGDAANFSKGLTKPLPGVSPVAMQQGRYVAKIIESTEKKKPITPFHYFDKGNMATIGRTDAVAEFGKFRLKGILGWLGWLFVHLVYQVGFKNKVSTLLSWVWSYLTFRAGSRLIQEEMDELSVRS</sequence>
<comment type="catalytic activity">
    <reaction evidence="8">
        <text>a quinone + NADH + H(+) = a quinol + NAD(+)</text>
        <dbReference type="Rhea" id="RHEA:46160"/>
        <dbReference type="ChEBI" id="CHEBI:15378"/>
        <dbReference type="ChEBI" id="CHEBI:24646"/>
        <dbReference type="ChEBI" id="CHEBI:57540"/>
        <dbReference type="ChEBI" id="CHEBI:57945"/>
        <dbReference type="ChEBI" id="CHEBI:132124"/>
        <dbReference type="EC" id="1.6.5.9"/>
    </reaction>
</comment>
<keyword evidence="6" id="KW-0560">Oxidoreductase</keyword>
<dbReference type="PANTHER" id="PTHR43706">
    <property type="entry name" value="NADH DEHYDROGENASE"/>
    <property type="match status" value="1"/>
</dbReference>
<evidence type="ECO:0000256" key="3">
    <source>
        <dbReference type="ARBA" id="ARBA00022630"/>
    </source>
</evidence>
<dbReference type="SUPFAM" id="SSF51905">
    <property type="entry name" value="FAD/NAD(P)-binding domain"/>
    <property type="match status" value="1"/>
</dbReference>
<dbReference type="InterPro" id="IPR036188">
    <property type="entry name" value="FAD/NAD-bd_sf"/>
</dbReference>
<evidence type="ECO:0000256" key="1">
    <source>
        <dbReference type="ARBA" id="ARBA00005272"/>
    </source>
</evidence>
<reference evidence="11" key="1">
    <citation type="journal article" date="2019" name="PLoS Negl. Trop. Dis.">
        <title>Revisiting the worldwide diversity of Leptospira species in the environment.</title>
        <authorList>
            <person name="Vincent A.T."/>
            <person name="Schiettekatte O."/>
            <person name="Bourhy P."/>
            <person name="Veyrier F.J."/>
            <person name="Picardeau M."/>
        </authorList>
    </citation>
    <scope>NUCLEOTIDE SEQUENCE [LARGE SCALE GENOMIC DNA]</scope>
    <source>
        <strain evidence="11">201702692</strain>
    </source>
</reference>
<keyword evidence="4" id="KW-0274">FAD</keyword>
<dbReference type="Proteomes" id="UP000298125">
    <property type="component" value="Unassembled WGS sequence"/>
</dbReference>
<evidence type="ECO:0000259" key="9">
    <source>
        <dbReference type="Pfam" id="PF07992"/>
    </source>
</evidence>
<evidence type="ECO:0000313" key="12">
    <source>
        <dbReference type="Proteomes" id="UP000298125"/>
    </source>
</evidence>
<dbReference type="PANTHER" id="PTHR43706:SF47">
    <property type="entry name" value="EXTERNAL NADH-UBIQUINONE OXIDOREDUCTASE 1, MITOCHONDRIAL-RELATED"/>
    <property type="match status" value="1"/>
</dbReference>
<protein>
    <recommendedName>
        <fullName evidence="2">NADH:ubiquinone reductase (non-electrogenic)</fullName>
        <ecNumber evidence="2">1.6.5.9</ecNumber>
    </recommendedName>
</protein>